<reference evidence="2" key="1">
    <citation type="submission" date="2016-01" db="EMBL/GenBank/DDBJ databases">
        <authorList>
            <person name="Mitreva M."/>
            <person name="Pepin K.H."/>
            <person name="Mihindukulasuriya K.A."/>
            <person name="Fulton R."/>
            <person name="Fronick C."/>
            <person name="O'Laughlin M."/>
            <person name="Miner T."/>
            <person name="Herter B."/>
            <person name="Rosa B.A."/>
            <person name="Cordes M."/>
            <person name="Tomlinson C."/>
            <person name="Wollam A."/>
            <person name="Palsikar V.B."/>
            <person name="Mardis E.R."/>
            <person name="Wilson R.K."/>
        </authorList>
    </citation>
    <scope>NUCLEOTIDE SEQUENCE [LARGE SCALE GENOMIC DNA]</scope>
    <source>
        <strain evidence="2">GED7749B</strain>
    </source>
</reference>
<comment type="caution">
    <text evidence="1">The sequence shown here is derived from an EMBL/GenBank/DDBJ whole genome shotgun (WGS) entry which is preliminary data.</text>
</comment>
<dbReference type="PATRIC" id="fig|1398.22.peg.2991"/>
<dbReference type="AlphaFoldDB" id="A0A133KFY5"/>
<dbReference type="EMBL" id="LRPN01000142">
    <property type="protein sequence ID" value="KWZ78481.1"/>
    <property type="molecule type" value="Genomic_DNA"/>
</dbReference>
<accession>A0A133KFY5</accession>
<protein>
    <submittedName>
        <fullName evidence="1">Uncharacterized protein</fullName>
    </submittedName>
</protein>
<evidence type="ECO:0000313" key="1">
    <source>
        <dbReference type="EMBL" id="KWZ78481.1"/>
    </source>
</evidence>
<name>A0A133KFY5_HEYCO</name>
<proteinExistence type="predicted"/>
<dbReference type="Proteomes" id="UP000070376">
    <property type="component" value="Unassembled WGS sequence"/>
</dbReference>
<organism evidence="1 2">
    <name type="scientific">Heyndrickxia coagulans</name>
    <name type="common">Weizmannia coagulans</name>
    <dbReference type="NCBI Taxonomy" id="1398"/>
    <lineage>
        <taxon>Bacteria</taxon>
        <taxon>Bacillati</taxon>
        <taxon>Bacillota</taxon>
        <taxon>Bacilli</taxon>
        <taxon>Bacillales</taxon>
        <taxon>Bacillaceae</taxon>
        <taxon>Heyndrickxia</taxon>
    </lineage>
</organism>
<sequence length="52" mass="6190">MWFLFTAPPVCHQYMHCLANVLYLLFISITHSKGCVNHFTGFFKNFYYNLNP</sequence>
<evidence type="ECO:0000313" key="2">
    <source>
        <dbReference type="Proteomes" id="UP000070376"/>
    </source>
</evidence>
<gene>
    <name evidence="1" type="ORF">HMPREF3213_02984</name>
</gene>